<reference evidence="7 8" key="1">
    <citation type="submission" date="2016-03" db="EMBL/GenBank/DDBJ databases">
        <authorList>
            <person name="Ploux O."/>
        </authorList>
    </citation>
    <scope>NUCLEOTIDE SEQUENCE [LARGE SCALE GENOMIC DNA]</scope>
    <source>
        <strain evidence="7 8">UAMH 11012</strain>
    </source>
</reference>
<evidence type="ECO:0000256" key="1">
    <source>
        <dbReference type="ARBA" id="ARBA00004141"/>
    </source>
</evidence>
<dbReference type="Proteomes" id="UP000184330">
    <property type="component" value="Unassembled WGS sequence"/>
</dbReference>
<gene>
    <name evidence="7" type="ORF">PAC_05773</name>
</gene>
<evidence type="ECO:0000313" key="7">
    <source>
        <dbReference type="EMBL" id="CZR55885.1"/>
    </source>
</evidence>
<evidence type="ECO:0000256" key="2">
    <source>
        <dbReference type="ARBA" id="ARBA00022692"/>
    </source>
</evidence>
<feature type="transmembrane region" description="Helical" evidence="6">
    <location>
        <begin position="269"/>
        <end position="295"/>
    </location>
</feature>
<feature type="transmembrane region" description="Helical" evidence="6">
    <location>
        <begin position="109"/>
        <end position="127"/>
    </location>
</feature>
<evidence type="ECO:0000256" key="4">
    <source>
        <dbReference type="ARBA" id="ARBA00023136"/>
    </source>
</evidence>
<dbReference type="InterPro" id="IPR036259">
    <property type="entry name" value="MFS_trans_sf"/>
</dbReference>
<keyword evidence="4 6" id="KW-0472">Membrane</keyword>
<feature type="compositionally biased region" description="Basic and acidic residues" evidence="5">
    <location>
        <begin position="1"/>
        <end position="19"/>
    </location>
</feature>
<proteinExistence type="predicted"/>
<dbReference type="GO" id="GO:0016020">
    <property type="term" value="C:membrane"/>
    <property type="evidence" value="ECO:0007669"/>
    <property type="project" value="UniProtKB-SubCell"/>
</dbReference>
<accession>A0A1L7WSY4</accession>
<keyword evidence="3 6" id="KW-1133">Transmembrane helix</keyword>
<keyword evidence="8" id="KW-1185">Reference proteome</keyword>
<keyword evidence="2 6" id="KW-0812">Transmembrane</keyword>
<evidence type="ECO:0000256" key="3">
    <source>
        <dbReference type="ARBA" id="ARBA00022989"/>
    </source>
</evidence>
<organism evidence="7 8">
    <name type="scientific">Phialocephala subalpina</name>
    <dbReference type="NCBI Taxonomy" id="576137"/>
    <lineage>
        <taxon>Eukaryota</taxon>
        <taxon>Fungi</taxon>
        <taxon>Dikarya</taxon>
        <taxon>Ascomycota</taxon>
        <taxon>Pezizomycotina</taxon>
        <taxon>Leotiomycetes</taxon>
        <taxon>Helotiales</taxon>
        <taxon>Mollisiaceae</taxon>
        <taxon>Phialocephala</taxon>
        <taxon>Phialocephala fortinii species complex</taxon>
    </lineage>
</organism>
<evidence type="ECO:0000313" key="8">
    <source>
        <dbReference type="Proteomes" id="UP000184330"/>
    </source>
</evidence>
<name>A0A1L7WSY4_9HELO</name>
<comment type="subcellular location">
    <subcellularLocation>
        <location evidence="1">Membrane</location>
        <topology evidence="1">Multi-pass membrane protein</topology>
    </subcellularLocation>
</comment>
<feature type="transmembrane region" description="Helical" evidence="6">
    <location>
        <begin position="199"/>
        <end position="222"/>
    </location>
</feature>
<dbReference type="OrthoDB" id="2428527at2759"/>
<protein>
    <submittedName>
        <fullName evidence="7">Related to Drug resistance protein YOR378W</fullName>
    </submittedName>
</protein>
<dbReference type="PANTHER" id="PTHR42718">
    <property type="entry name" value="MAJOR FACILITATOR SUPERFAMILY MULTIDRUG TRANSPORTER MFSC"/>
    <property type="match status" value="1"/>
</dbReference>
<dbReference type="PANTHER" id="PTHR42718:SF1">
    <property type="entry name" value="LOW AFFINITY AMMONIUM TRANSPORTER"/>
    <property type="match status" value="1"/>
</dbReference>
<dbReference type="InterPro" id="IPR011701">
    <property type="entry name" value="MFS"/>
</dbReference>
<feature type="transmembrane region" description="Helical" evidence="6">
    <location>
        <begin position="46"/>
        <end position="68"/>
    </location>
</feature>
<feature type="transmembrane region" description="Helical" evidence="6">
    <location>
        <begin position="168"/>
        <end position="193"/>
    </location>
</feature>
<evidence type="ECO:0000256" key="5">
    <source>
        <dbReference type="SAM" id="MobiDB-lite"/>
    </source>
</evidence>
<dbReference type="AlphaFoldDB" id="A0A1L7WSY4"/>
<dbReference type="Gene3D" id="1.20.1250.20">
    <property type="entry name" value="MFS general substrate transporter like domains"/>
    <property type="match status" value="1"/>
</dbReference>
<dbReference type="EMBL" id="FJOG01000007">
    <property type="protein sequence ID" value="CZR55885.1"/>
    <property type="molecule type" value="Genomic_DNA"/>
</dbReference>
<dbReference type="SUPFAM" id="SSF103473">
    <property type="entry name" value="MFS general substrate transporter"/>
    <property type="match status" value="1"/>
</dbReference>
<dbReference type="GO" id="GO:0022857">
    <property type="term" value="F:transmembrane transporter activity"/>
    <property type="evidence" value="ECO:0007669"/>
    <property type="project" value="InterPro"/>
</dbReference>
<evidence type="ECO:0000256" key="6">
    <source>
        <dbReference type="SAM" id="Phobius"/>
    </source>
</evidence>
<feature type="transmembrane region" description="Helical" evidence="6">
    <location>
        <begin position="302"/>
        <end position="320"/>
    </location>
</feature>
<feature type="region of interest" description="Disordered" evidence="5">
    <location>
        <begin position="1"/>
        <end position="36"/>
    </location>
</feature>
<dbReference type="Pfam" id="PF07690">
    <property type="entry name" value="MFS_1"/>
    <property type="match status" value="1"/>
</dbReference>
<sequence length="418" mass="45807">MDQPAEQRHAQDVDSEHTAGTRLGSESDLTVEKTPGQEQMSVVHELTFIITICMAQIFALAGIGQGFGKQLGSNERWRAQSVSGSVQFTVGTFILPAGRLGDMYGHKKIFLIGAIWFGVWSLIAEFSVYLGTILFSVCRGFQGISPALMVPNALAIGGRSFQGEKKNYVFAFFGACVTEFVAGVVLGGLFVAIFSELVWWLWTYWVQGMILFVYMATSFLILPRDALELKEDGTKPTFDFAGTITGVSRLVLFNFAWNQAGVVGWTVPYTYILLIFAQQVPVAPSGLIASLAIGFFLSKMKVAYIMVAAMACFLIGQILIATTPVGQTYWAQTFVSLVIKPWGMDMSFPAGTIILSNGMPREHQGIAASLINTTVNYSISLRFGISQLGSTVWGWRSRCGSSGFLWSEARLSVKEEMR</sequence>